<dbReference type="AlphaFoldDB" id="W7XK30"/>
<dbReference type="Gene3D" id="3.80.10.10">
    <property type="entry name" value="Ribonuclease Inhibitor"/>
    <property type="match status" value="2"/>
</dbReference>
<evidence type="ECO:0000256" key="2">
    <source>
        <dbReference type="ARBA" id="ARBA00022614"/>
    </source>
</evidence>
<evidence type="ECO:0000313" key="4">
    <source>
        <dbReference type="EMBL" id="EWS74549.1"/>
    </source>
</evidence>
<dbReference type="InterPro" id="IPR027038">
    <property type="entry name" value="RanGap"/>
</dbReference>
<dbReference type="GO" id="GO:0031267">
    <property type="term" value="F:small GTPase binding"/>
    <property type="evidence" value="ECO:0007669"/>
    <property type="project" value="TreeGrafter"/>
</dbReference>
<dbReference type="PANTHER" id="PTHR24113:SF12">
    <property type="entry name" value="RAN GTPASE-ACTIVATING PROTEIN 1"/>
    <property type="match status" value="1"/>
</dbReference>
<reference evidence="5" key="1">
    <citation type="journal article" date="2006" name="PLoS Biol.">
        <title>Macronuclear genome sequence of the ciliate Tetrahymena thermophila, a model eukaryote.</title>
        <authorList>
            <person name="Eisen J.A."/>
            <person name="Coyne R.S."/>
            <person name="Wu M."/>
            <person name="Wu D."/>
            <person name="Thiagarajan M."/>
            <person name="Wortman J.R."/>
            <person name="Badger J.H."/>
            <person name="Ren Q."/>
            <person name="Amedeo P."/>
            <person name="Jones K.M."/>
            <person name="Tallon L.J."/>
            <person name="Delcher A.L."/>
            <person name="Salzberg S.L."/>
            <person name="Silva J.C."/>
            <person name="Haas B.J."/>
            <person name="Majoros W.H."/>
            <person name="Farzad M."/>
            <person name="Carlton J.M."/>
            <person name="Smith R.K. Jr."/>
            <person name="Garg J."/>
            <person name="Pearlman R.E."/>
            <person name="Karrer K.M."/>
            <person name="Sun L."/>
            <person name="Manning G."/>
            <person name="Elde N.C."/>
            <person name="Turkewitz A.P."/>
            <person name="Asai D.J."/>
            <person name="Wilkes D.E."/>
            <person name="Wang Y."/>
            <person name="Cai H."/>
            <person name="Collins K."/>
            <person name="Stewart B.A."/>
            <person name="Lee S.R."/>
            <person name="Wilamowska K."/>
            <person name="Weinberg Z."/>
            <person name="Ruzzo W.L."/>
            <person name="Wloga D."/>
            <person name="Gaertig J."/>
            <person name="Frankel J."/>
            <person name="Tsao C.-C."/>
            <person name="Gorovsky M.A."/>
            <person name="Keeling P.J."/>
            <person name="Waller R.F."/>
            <person name="Patron N.J."/>
            <person name="Cherry J.M."/>
            <person name="Stover N.A."/>
            <person name="Krieger C.J."/>
            <person name="del Toro C."/>
            <person name="Ryder H.F."/>
            <person name="Williamson S.C."/>
            <person name="Barbeau R.A."/>
            <person name="Hamilton E.P."/>
            <person name="Orias E."/>
        </authorList>
    </citation>
    <scope>NUCLEOTIDE SEQUENCE [LARGE SCALE GENOMIC DNA]</scope>
    <source>
        <strain evidence="5">SB210</strain>
    </source>
</reference>
<dbReference type="GeneID" id="24439351"/>
<sequence length="317" mass="36765">MKSQQKKKQKQQQKYTNLKYFLKYFEPTDKALHIDLNSNSIGNEDLSSLGKVLSTYKDLQTLVLWLRHNCIKQEGLSNFTQSLTKCREIKQFTLLYSRNIFELQTVQLLSQLIANLVNLQTLNLDLAQFQSPNNYQFNENDATFLSSALEKLTNLQSLKLQLNSCKLSNEKTRILASALKNLRNLKQLNLDLEFNQIGNEGLSSLAQSFNFENLSTLKLYLRDNKFGLVGLQNLCYGLQQCQNLTFLILDLRNILPYNHFEDEQAISLSSALIQCLNLINFELFMKLSNNKRSLRAVKTNINKIKFLTLKKLHFQNY</sequence>
<name>W7XK30_TETTS</name>
<dbReference type="KEGG" id="tet:TTHERM_000515249"/>
<dbReference type="GO" id="GO:0005634">
    <property type="term" value="C:nucleus"/>
    <property type="evidence" value="ECO:0007669"/>
    <property type="project" value="TreeGrafter"/>
</dbReference>
<dbReference type="RefSeq" id="XP_012652923.1">
    <property type="nucleotide sequence ID" value="XM_012797469.1"/>
</dbReference>
<keyword evidence="1" id="KW-0343">GTPase activation</keyword>
<protein>
    <recommendedName>
        <fullName evidence="6">Kinase domain protein</fullName>
    </recommendedName>
</protein>
<dbReference type="SUPFAM" id="SSF52047">
    <property type="entry name" value="RNI-like"/>
    <property type="match status" value="1"/>
</dbReference>
<evidence type="ECO:0000256" key="3">
    <source>
        <dbReference type="ARBA" id="ARBA00022737"/>
    </source>
</evidence>
<dbReference type="GO" id="GO:0006913">
    <property type="term" value="P:nucleocytoplasmic transport"/>
    <property type="evidence" value="ECO:0007669"/>
    <property type="project" value="TreeGrafter"/>
</dbReference>
<dbReference type="InterPro" id="IPR001611">
    <property type="entry name" value="Leu-rich_rpt"/>
</dbReference>
<dbReference type="GO" id="GO:0005829">
    <property type="term" value="C:cytosol"/>
    <property type="evidence" value="ECO:0007669"/>
    <property type="project" value="TreeGrafter"/>
</dbReference>
<dbReference type="EMBL" id="GG662708">
    <property type="protein sequence ID" value="EWS74549.1"/>
    <property type="molecule type" value="Genomic_DNA"/>
</dbReference>
<keyword evidence="3" id="KW-0677">Repeat</keyword>
<dbReference type="Proteomes" id="UP000009168">
    <property type="component" value="Unassembled WGS sequence"/>
</dbReference>
<organism evidence="4 5">
    <name type="scientific">Tetrahymena thermophila (strain SB210)</name>
    <dbReference type="NCBI Taxonomy" id="312017"/>
    <lineage>
        <taxon>Eukaryota</taxon>
        <taxon>Sar</taxon>
        <taxon>Alveolata</taxon>
        <taxon>Ciliophora</taxon>
        <taxon>Intramacronucleata</taxon>
        <taxon>Oligohymenophorea</taxon>
        <taxon>Hymenostomatida</taxon>
        <taxon>Tetrahymenina</taxon>
        <taxon>Tetrahymenidae</taxon>
        <taxon>Tetrahymena</taxon>
    </lineage>
</organism>
<dbReference type="SMART" id="SM00368">
    <property type="entry name" value="LRR_RI"/>
    <property type="match status" value="6"/>
</dbReference>
<keyword evidence="2" id="KW-0433">Leucine-rich repeat</keyword>
<evidence type="ECO:0000256" key="1">
    <source>
        <dbReference type="ARBA" id="ARBA00022468"/>
    </source>
</evidence>
<evidence type="ECO:0008006" key="6">
    <source>
        <dbReference type="Google" id="ProtNLM"/>
    </source>
</evidence>
<dbReference type="GO" id="GO:0048471">
    <property type="term" value="C:perinuclear region of cytoplasm"/>
    <property type="evidence" value="ECO:0007669"/>
    <property type="project" value="TreeGrafter"/>
</dbReference>
<proteinExistence type="predicted"/>
<dbReference type="Pfam" id="PF13516">
    <property type="entry name" value="LRR_6"/>
    <property type="match status" value="1"/>
</dbReference>
<keyword evidence="5" id="KW-1185">Reference proteome</keyword>
<accession>W7XK30</accession>
<dbReference type="PANTHER" id="PTHR24113">
    <property type="entry name" value="RAN GTPASE-ACTIVATING PROTEIN 1"/>
    <property type="match status" value="1"/>
</dbReference>
<dbReference type="InterPro" id="IPR032675">
    <property type="entry name" value="LRR_dom_sf"/>
</dbReference>
<evidence type="ECO:0000313" key="5">
    <source>
        <dbReference type="Proteomes" id="UP000009168"/>
    </source>
</evidence>
<gene>
    <name evidence="4" type="ORF">TTHERM_000515249</name>
</gene>
<dbReference type="GO" id="GO:0005096">
    <property type="term" value="F:GTPase activator activity"/>
    <property type="evidence" value="ECO:0007669"/>
    <property type="project" value="UniProtKB-KW"/>
</dbReference>
<dbReference type="InParanoid" id="W7XK30"/>